<proteinExistence type="predicted"/>
<dbReference type="RefSeq" id="WP_348759028.1">
    <property type="nucleotide sequence ID" value="NZ_OZ026884.1"/>
</dbReference>
<keyword evidence="2" id="KW-0812">Transmembrane</keyword>
<dbReference type="Proteomes" id="UP001497493">
    <property type="component" value="Chromosome"/>
</dbReference>
<protein>
    <recommendedName>
        <fullName evidence="5">DUF4337 domain-containing protein</fullName>
    </recommendedName>
</protein>
<evidence type="ECO:0000313" key="4">
    <source>
        <dbReference type="Proteomes" id="UP001497493"/>
    </source>
</evidence>
<keyword evidence="2" id="KW-1133">Transmembrane helix</keyword>
<reference evidence="3 4" key="1">
    <citation type="submission" date="2024-04" db="EMBL/GenBank/DDBJ databases">
        <authorList>
            <person name="Cremers G."/>
        </authorList>
    </citation>
    <scope>NUCLEOTIDE SEQUENCE [LARGE SCALE GENOMIC DNA]</scope>
    <source>
        <strain evidence="3">MeCH1-AG</strain>
    </source>
</reference>
<evidence type="ECO:0000256" key="1">
    <source>
        <dbReference type="SAM" id="MobiDB-lite"/>
    </source>
</evidence>
<evidence type="ECO:0008006" key="5">
    <source>
        <dbReference type="Google" id="ProtNLM"/>
    </source>
</evidence>
<organism evidence="3 4">
    <name type="scientific">Candidatus Methylocalor cossyra</name>
    <dbReference type="NCBI Taxonomy" id="3108543"/>
    <lineage>
        <taxon>Bacteria</taxon>
        <taxon>Pseudomonadati</taxon>
        <taxon>Pseudomonadota</taxon>
        <taxon>Gammaproteobacteria</taxon>
        <taxon>Methylococcales</taxon>
        <taxon>Methylococcaceae</taxon>
        <taxon>Candidatus Methylocalor</taxon>
    </lineage>
</organism>
<name>A0ABM9NFV9_9GAMM</name>
<feature type="region of interest" description="Disordered" evidence="1">
    <location>
        <begin position="1"/>
        <end position="20"/>
    </location>
</feature>
<dbReference type="EMBL" id="OZ026884">
    <property type="protein sequence ID" value="CAL1239481.1"/>
    <property type="molecule type" value="Genomic_DNA"/>
</dbReference>
<evidence type="ECO:0000313" key="3">
    <source>
        <dbReference type="EMBL" id="CAL1239481.1"/>
    </source>
</evidence>
<keyword evidence="2" id="KW-0472">Membrane</keyword>
<evidence type="ECO:0000256" key="2">
    <source>
        <dbReference type="SAM" id="Phobius"/>
    </source>
</evidence>
<gene>
    <name evidence="3" type="ORF">MECH1_V1_0705</name>
</gene>
<feature type="transmembrane region" description="Helical" evidence="2">
    <location>
        <begin position="28"/>
        <end position="52"/>
    </location>
</feature>
<keyword evidence="4" id="KW-1185">Reference proteome</keyword>
<accession>A0ABM9NFV9</accession>
<sequence>MTRDGNADSRGLTSSEEGPAQRQTSLPYAYWLDITSAILLSIAALASSWAGYQSKRWSGVQSASYSISSIRWVQASRVSTAAYLYRSLDLELFIEWLNAYKDGDKQRAKFFEQRFRPEFRPAFEAWVATRPLENAAAPSSPFALPEYHLELSDRAAELEREALMASDSAAAANQQGDNYVLTTVIFSAALFFTGIAAHFKKFWVRVALLAIAGVMVFAGLGQLATYPVR</sequence>
<feature type="compositionally biased region" description="Polar residues" evidence="1">
    <location>
        <begin position="11"/>
        <end position="20"/>
    </location>
</feature>
<feature type="transmembrane region" description="Helical" evidence="2">
    <location>
        <begin position="179"/>
        <end position="197"/>
    </location>
</feature>
<feature type="transmembrane region" description="Helical" evidence="2">
    <location>
        <begin position="203"/>
        <end position="226"/>
    </location>
</feature>